<reference evidence="3 4" key="1">
    <citation type="submission" date="2019-09" db="EMBL/GenBank/DDBJ databases">
        <authorList>
            <person name="Chen X.-Y."/>
        </authorList>
    </citation>
    <scope>NUCLEOTIDE SEQUENCE [LARGE SCALE GENOMIC DNA]</scope>
    <source>
        <strain evidence="3 4">NY5</strain>
    </source>
</reference>
<feature type="compositionally biased region" description="Polar residues" evidence="1">
    <location>
        <begin position="342"/>
        <end position="358"/>
    </location>
</feature>
<feature type="domain" description="DnaT DNA-binding" evidence="2">
    <location>
        <begin position="279"/>
        <end position="343"/>
    </location>
</feature>
<feature type="region of interest" description="Disordered" evidence="1">
    <location>
        <begin position="341"/>
        <end position="377"/>
    </location>
</feature>
<comment type="caution">
    <text evidence="3">The sequence shown here is derived from an EMBL/GenBank/DDBJ whole genome shotgun (WGS) entry which is preliminary data.</text>
</comment>
<feature type="domain" description="DnaT DNA-binding" evidence="2">
    <location>
        <begin position="205"/>
        <end position="269"/>
    </location>
</feature>
<dbReference type="RefSeq" id="WP_149612625.1">
    <property type="nucleotide sequence ID" value="NZ_VTUX01000009.1"/>
</dbReference>
<organism evidence="3 4">
    <name type="scientific">Pseudohalioglobus sediminis</name>
    <dbReference type="NCBI Taxonomy" id="2606449"/>
    <lineage>
        <taxon>Bacteria</taxon>
        <taxon>Pseudomonadati</taxon>
        <taxon>Pseudomonadota</taxon>
        <taxon>Gammaproteobacteria</taxon>
        <taxon>Cellvibrionales</taxon>
        <taxon>Halieaceae</taxon>
        <taxon>Pseudohalioglobus</taxon>
    </lineage>
</organism>
<dbReference type="Proteomes" id="UP000323708">
    <property type="component" value="Unassembled WGS sequence"/>
</dbReference>
<dbReference type="Gene3D" id="1.10.8.1180">
    <property type="match status" value="3"/>
</dbReference>
<accession>A0A5B0WPD0</accession>
<dbReference type="InterPro" id="IPR040480">
    <property type="entry name" value="DnaT_DNA_bind"/>
</dbReference>
<evidence type="ECO:0000313" key="3">
    <source>
        <dbReference type="EMBL" id="KAA1188862.1"/>
    </source>
</evidence>
<name>A0A5B0WPD0_9GAMM</name>
<dbReference type="AlphaFoldDB" id="A0A5B0WPD0"/>
<evidence type="ECO:0000313" key="4">
    <source>
        <dbReference type="Proteomes" id="UP000323708"/>
    </source>
</evidence>
<keyword evidence="4" id="KW-1185">Reference proteome</keyword>
<evidence type="ECO:0000259" key="2">
    <source>
        <dbReference type="Pfam" id="PF17948"/>
    </source>
</evidence>
<protein>
    <recommendedName>
        <fullName evidence="2">DnaT DNA-binding domain-containing protein</fullName>
    </recommendedName>
</protein>
<dbReference type="Pfam" id="PF17948">
    <property type="entry name" value="DnaT"/>
    <property type="match status" value="3"/>
</dbReference>
<proteinExistence type="predicted"/>
<gene>
    <name evidence="3" type="ORF">F0M18_16790</name>
</gene>
<feature type="domain" description="DnaT DNA-binding" evidence="2">
    <location>
        <begin position="131"/>
        <end position="195"/>
    </location>
</feature>
<dbReference type="EMBL" id="VTUX01000009">
    <property type="protein sequence ID" value="KAA1188862.1"/>
    <property type="molecule type" value="Genomic_DNA"/>
</dbReference>
<sequence>MSESSFVPERQLVFSPGLAATIGLEEAILLQHLQALFEHREAQLRDNFAWLRVERNFLLHTLPFWNAVDLHRITRSLVDKGVILVESPPLHSSEHLLFAINEPVQSGRAAPEATPTPQPASPSRRSASLLPVHWAPSEDLLQLLALNHNIPRQFALDQLEDFIFYWRERGETSHAWENKFRQHVVSNWRRQQSQGSTFAVQGPMPLDANWRPSDDAMEIMARSGIAADFIEQAIPEFILYWRERGTTPKELNSKFIQHIRIQWARFSSSLEHSTEPKRIVDHWQPSSDVYDILRMSHIDLEFARSLLPEFIVYWKDSNQAHTSWNSKFLQHVKYHWAKRHQLQQTDTSHGGQQGTHSTGRTRDRSLEDDLTDTSWAN</sequence>
<feature type="region of interest" description="Disordered" evidence="1">
    <location>
        <begin position="107"/>
        <end position="128"/>
    </location>
</feature>
<evidence type="ECO:0000256" key="1">
    <source>
        <dbReference type="SAM" id="MobiDB-lite"/>
    </source>
</evidence>